<sequence length="180" mass="21475">MEINKIKMIAELILLKDKEYSETEKLKNYLKKYIDLNNEIGILEDTLKDLDNNNSNTLNVSDAKFLSNELRGYLNTLNKLKYQLNELNNTNNINVVNYNELNDCIKKMRDIIINVDDSLKWDIHNRIDELKNELETIEWELELIILNYGLQKFEIDNNNNEELYDYIYQKIIQHLNQENG</sequence>
<keyword evidence="3" id="KW-1185">Reference proteome</keyword>
<dbReference type="GeneID" id="10772120"/>
<evidence type="ECO:0000313" key="2">
    <source>
        <dbReference type="EMBL" id="AEH06002.1"/>
    </source>
</evidence>
<name>F8AMG2_METOI</name>
<reference evidence="2" key="1">
    <citation type="submission" date="2011-05" db="EMBL/GenBank/DDBJ databases">
        <title>Complete sequence of chromosome of Methanothermococcus okinawensis IH1.</title>
        <authorList>
            <consortium name="US DOE Joint Genome Institute"/>
            <person name="Lucas S."/>
            <person name="Han J."/>
            <person name="Lapidus A."/>
            <person name="Cheng J.-F."/>
            <person name="Goodwin L."/>
            <person name="Pitluck S."/>
            <person name="Peters L."/>
            <person name="Mikhailova N."/>
            <person name="Held B."/>
            <person name="Han C."/>
            <person name="Tapia R."/>
            <person name="Land M."/>
            <person name="Hauser L."/>
            <person name="Kyrpides N."/>
            <person name="Ivanova N."/>
            <person name="Pagani I."/>
            <person name="Sieprawska-Lupa M."/>
            <person name="Takai K."/>
            <person name="Miyazaki J."/>
            <person name="Whitman W."/>
            <person name="Woyke T."/>
        </authorList>
    </citation>
    <scope>NUCLEOTIDE SEQUENCE</scope>
    <source>
        <strain evidence="2">IH1</strain>
    </source>
</reference>
<dbReference type="EMBL" id="CP002792">
    <property type="protein sequence ID" value="AEH06002.1"/>
    <property type="molecule type" value="Genomic_DNA"/>
</dbReference>
<evidence type="ECO:0000313" key="3">
    <source>
        <dbReference type="Proteomes" id="UP000009296"/>
    </source>
</evidence>
<dbReference type="KEGG" id="mok:Metok_0004"/>
<dbReference type="RefSeq" id="WP_013866188.1">
    <property type="nucleotide sequence ID" value="NC_015636.1"/>
</dbReference>
<accession>F8AMG2</accession>
<keyword evidence="1" id="KW-0175">Coiled coil</keyword>
<organism evidence="2 3">
    <name type="scientific">Methanothermococcus okinawensis (strain DSM 14208 / JCM 11175 / IH1)</name>
    <dbReference type="NCBI Taxonomy" id="647113"/>
    <lineage>
        <taxon>Archaea</taxon>
        <taxon>Methanobacteriati</taxon>
        <taxon>Methanobacteriota</taxon>
        <taxon>Methanomada group</taxon>
        <taxon>Methanococci</taxon>
        <taxon>Methanococcales</taxon>
        <taxon>Methanococcaceae</taxon>
        <taxon>Methanothermococcus</taxon>
    </lineage>
</organism>
<proteinExistence type="predicted"/>
<dbReference type="Proteomes" id="UP000009296">
    <property type="component" value="Chromosome"/>
</dbReference>
<dbReference type="eggNOG" id="arCOG05064">
    <property type="taxonomic scope" value="Archaea"/>
</dbReference>
<evidence type="ECO:0000256" key="1">
    <source>
        <dbReference type="SAM" id="Coils"/>
    </source>
</evidence>
<dbReference type="AlphaFoldDB" id="F8AMG2"/>
<protein>
    <submittedName>
        <fullName evidence="2">Uncharacterized protein</fullName>
    </submittedName>
</protein>
<feature type="coiled-coil region" evidence="1">
    <location>
        <begin position="26"/>
        <end position="90"/>
    </location>
</feature>
<dbReference type="STRING" id="647113.Metok_0004"/>
<dbReference type="HOGENOM" id="CLU_1444700_0_0_2"/>
<gene>
    <name evidence="2" type="ordered locus">Metok_0004</name>
</gene>